<keyword evidence="1" id="KW-0378">Hydrolase</keyword>
<comment type="caution">
    <text evidence="2">The sequence shown here is derived from an EMBL/GenBank/DDBJ whole genome shotgun (WGS) entry which is preliminary data.</text>
</comment>
<dbReference type="Pfam" id="PF04371">
    <property type="entry name" value="PAD_porph"/>
    <property type="match status" value="1"/>
</dbReference>
<evidence type="ECO:0000256" key="1">
    <source>
        <dbReference type="ARBA" id="ARBA00022801"/>
    </source>
</evidence>
<dbReference type="PANTHER" id="PTHR31377">
    <property type="entry name" value="AGMATINE DEIMINASE-RELATED"/>
    <property type="match status" value="1"/>
</dbReference>
<dbReference type="RefSeq" id="WP_106565450.1">
    <property type="nucleotide sequence ID" value="NZ_PYGF01000001.1"/>
</dbReference>
<dbReference type="AlphaFoldDB" id="A0A2P8ECZ8"/>
<proteinExistence type="predicted"/>
<sequence>MIRDGQTNFVFIADTLSTKYPAFTKEFVSKLEQAKIPFGVLPNTKDVWAVDYMPIQVSEKRFIRFTYKPDYLISTKKWSRTISDVDSICEAIGIQTIKSDIVIDGGNISRWDDKVLMTTKVFTENQNIPELLLIEQLKNLLEVDDIFLVPVEKGDWLGHIDGMARFISKDKVLINDFSNEEQKDYIDFLGALHNSGLKWTTFPFDPYDNEDDNDAAGLYLNYLELEKHLFLPIFGKETDQKAIEKSKELFPDKEIITITSNDPAKHNGVINCLTWNIKV</sequence>
<protein>
    <submittedName>
        <fullName evidence="2">Agmatine deiminase</fullName>
    </submittedName>
</protein>
<dbReference type="GO" id="GO:0047632">
    <property type="term" value="F:agmatine deiminase activity"/>
    <property type="evidence" value="ECO:0007669"/>
    <property type="project" value="TreeGrafter"/>
</dbReference>
<dbReference type="InterPro" id="IPR007466">
    <property type="entry name" value="Peptidyl-Arg-deiminase_porph"/>
</dbReference>
<accession>A0A2P8ECZ8</accession>
<gene>
    <name evidence="2" type="ORF">CLV48_101282</name>
</gene>
<organism evidence="2 3">
    <name type="scientific">Cecembia rubra</name>
    <dbReference type="NCBI Taxonomy" id="1485585"/>
    <lineage>
        <taxon>Bacteria</taxon>
        <taxon>Pseudomonadati</taxon>
        <taxon>Bacteroidota</taxon>
        <taxon>Cytophagia</taxon>
        <taxon>Cytophagales</taxon>
        <taxon>Cyclobacteriaceae</taxon>
        <taxon>Cecembia</taxon>
    </lineage>
</organism>
<dbReference type="PANTHER" id="PTHR31377:SF0">
    <property type="entry name" value="AGMATINE DEIMINASE-RELATED"/>
    <property type="match status" value="1"/>
</dbReference>
<reference evidence="2 3" key="1">
    <citation type="submission" date="2018-03" db="EMBL/GenBank/DDBJ databases">
        <title>Genomic Encyclopedia of Archaeal and Bacterial Type Strains, Phase II (KMG-II): from individual species to whole genera.</title>
        <authorList>
            <person name="Goeker M."/>
        </authorList>
    </citation>
    <scope>NUCLEOTIDE SEQUENCE [LARGE SCALE GENOMIC DNA]</scope>
    <source>
        <strain evidence="2 3">DSM 28057</strain>
    </source>
</reference>
<dbReference type="Proteomes" id="UP000240708">
    <property type="component" value="Unassembled WGS sequence"/>
</dbReference>
<evidence type="ECO:0000313" key="3">
    <source>
        <dbReference type="Proteomes" id="UP000240708"/>
    </source>
</evidence>
<dbReference type="EMBL" id="PYGF01000001">
    <property type="protein sequence ID" value="PSL07352.1"/>
    <property type="molecule type" value="Genomic_DNA"/>
</dbReference>
<dbReference type="Gene3D" id="3.75.10.10">
    <property type="entry name" value="L-arginine/glycine Amidinotransferase, Chain A"/>
    <property type="match status" value="1"/>
</dbReference>
<dbReference type="SUPFAM" id="SSF55909">
    <property type="entry name" value="Pentein"/>
    <property type="match status" value="1"/>
</dbReference>
<dbReference type="GO" id="GO:0009446">
    <property type="term" value="P:putrescine biosynthetic process"/>
    <property type="evidence" value="ECO:0007669"/>
    <property type="project" value="InterPro"/>
</dbReference>
<dbReference type="OrthoDB" id="7871381at2"/>
<dbReference type="GO" id="GO:0004668">
    <property type="term" value="F:protein-arginine deiminase activity"/>
    <property type="evidence" value="ECO:0007669"/>
    <property type="project" value="InterPro"/>
</dbReference>
<evidence type="ECO:0000313" key="2">
    <source>
        <dbReference type="EMBL" id="PSL07352.1"/>
    </source>
</evidence>
<keyword evidence="3" id="KW-1185">Reference proteome</keyword>
<name>A0A2P8ECZ8_9BACT</name>